<dbReference type="AlphaFoldDB" id="A0A8X6YDP3"/>
<feature type="region of interest" description="Disordered" evidence="1">
    <location>
        <begin position="27"/>
        <end position="48"/>
    </location>
</feature>
<protein>
    <submittedName>
        <fullName evidence="2">Uncharacterized protein</fullName>
    </submittedName>
</protein>
<feature type="compositionally biased region" description="Basic and acidic residues" evidence="1">
    <location>
        <begin position="71"/>
        <end position="84"/>
    </location>
</feature>
<comment type="caution">
    <text evidence="2">The sequence shown here is derived from an EMBL/GenBank/DDBJ whole genome shotgun (WGS) entry which is preliminary data.</text>
</comment>
<gene>
    <name evidence="2" type="ORF">TNIN_298271</name>
</gene>
<reference evidence="2" key="1">
    <citation type="submission" date="2020-08" db="EMBL/GenBank/DDBJ databases">
        <title>Multicomponent nature underlies the extraordinary mechanical properties of spider dragline silk.</title>
        <authorList>
            <person name="Kono N."/>
            <person name="Nakamura H."/>
            <person name="Mori M."/>
            <person name="Yoshida Y."/>
            <person name="Ohtoshi R."/>
            <person name="Malay A.D."/>
            <person name="Moran D.A.P."/>
            <person name="Tomita M."/>
            <person name="Numata K."/>
            <person name="Arakawa K."/>
        </authorList>
    </citation>
    <scope>NUCLEOTIDE SEQUENCE</scope>
</reference>
<evidence type="ECO:0000313" key="3">
    <source>
        <dbReference type="Proteomes" id="UP000886998"/>
    </source>
</evidence>
<proteinExistence type="predicted"/>
<evidence type="ECO:0000313" key="2">
    <source>
        <dbReference type="EMBL" id="GFY68758.1"/>
    </source>
</evidence>
<dbReference type="Proteomes" id="UP000886998">
    <property type="component" value="Unassembled WGS sequence"/>
</dbReference>
<sequence>MEEEEYRKKVEERRLERKQELELARKDARWETENETRIREARPKEKEAKLRAEEEARLKFEVETSLKRLRRKPDSRLRRKPDSRLRRKPKQWRKVGRWKKKEE</sequence>
<feature type="compositionally biased region" description="Basic residues" evidence="1">
    <location>
        <begin position="85"/>
        <end position="103"/>
    </location>
</feature>
<evidence type="ECO:0000256" key="1">
    <source>
        <dbReference type="SAM" id="MobiDB-lite"/>
    </source>
</evidence>
<keyword evidence="3" id="KW-1185">Reference proteome</keyword>
<feature type="region of interest" description="Disordered" evidence="1">
    <location>
        <begin position="71"/>
        <end position="103"/>
    </location>
</feature>
<dbReference type="EMBL" id="BMAV01017234">
    <property type="protein sequence ID" value="GFY68758.1"/>
    <property type="molecule type" value="Genomic_DNA"/>
</dbReference>
<accession>A0A8X6YDP3</accession>
<name>A0A8X6YDP3_9ARAC</name>
<organism evidence="2 3">
    <name type="scientific">Trichonephila inaurata madagascariensis</name>
    <dbReference type="NCBI Taxonomy" id="2747483"/>
    <lineage>
        <taxon>Eukaryota</taxon>
        <taxon>Metazoa</taxon>
        <taxon>Ecdysozoa</taxon>
        <taxon>Arthropoda</taxon>
        <taxon>Chelicerata</taxon>
        <taxon>Arachnida</taxon>
        <taxon>Araneae</taxon>
        <taxon>Araneomorphae</taxon>
        <taxon>Entelegynae</taxon>
        <taxon>Araneoidea</taxon>
        <taxon>Nephilidae</taxon>
        <taxon>Trichonephila</taxon>
        <taxon>Trichonephila inaurata</taxon>
    </lineage>
</organism>